<keyword evidence="1" id="KW-0732">Signal</keyword>
<feature type="chain" id="PRO_5045334114" description="C-type lysozyme inhibitor domain-containing protein" evidence="1">
    <location>
        <begin position="28"/>
        <end position="127"/>
    </location>
</feature>
<sequence length="127" mass="13678">MSHLTLVRPAARALLLIGSFLTAAAWAGQVDYQCDDGSVMKGDFSPRVAQIRHDGQTWTLQRVRDSREARYASGKEGVTVTMVQRNAVLERKGEPKLSCKLVSQALRPESLGIAPPAPPASAAPAPR</sequence>
<dbReference type="EMBL" id="JBBUTG010000004">
    <property type="protein sequence ID" value="MEK8030929.1"/>
    <property type="molecule type" value="Genomic_DNA"/>
</dbReference>
<gene>
    <name evidence="2" type="ORF">AACH06_08900</name>
</gene>
<feature type="signal peptide" evidence="1">
    <location>
        <begin position="1"/>
        <end position="27"/>
    </location>
</feature>
<accession>A0ABU9BPC8</accession>
<evidence type="ECO:0000313" key="2">
    <source>
        <dbReference type="EMBL" id="MEK8030929.1"/>
    </source>
</evidence>
<dbReference type="RefSeq" id="WP_341425297.1">
    <property type="nucleotide sequence ID" value="NZ_JBBUTG010000004.1"/>
</dbReference>
<reference evidence="2 3" key="1">
    <citation type="submission" date="2024-04" db="EMBL/GenBank/DDBJ databases">
        <title>Novel species of the genus Ideonella isolated from streams.</title>
        <authorList>
            <person name="Lu H."/>
        </authorList>
    </citation>
    <scope>NUCLEOTIDE SEQUENCE [LARGE SCALE GENOMIC DNA]</scope>
    <source>
        <strain evidence="2 3">DXS29W</strain>
    </source>
</reference>
<proteinExistence type="predicted"/>
<organism evidence="2 3">
    <name type="scientific">Ideonella lacteola</name>
    <dbReference type="NCBI Taxonomy" id="2984193"/>
    <lineage>
        <taxon>Bacteria</taxon>
        <taxon>Pseudomonadati</taxon>
        <taxon>Pseudomonadota</taxon>
        <taxon>Betaproteobacteria</taxon>
        <taxon>Burkholderiales</taxon>
        <taxon>Sphaerotilaceae</taxon>
        <taxon>Ideonella</taxon>
    </lineage>
</organism>
<name>A0ABU9BPC8_9BURK</name>
<comment type="caution">
    <text evidence="2">The sequence shown here is derived from an EMBL/GenBank/DDBJ whole genome shotgun (WGS) entry which is preliminary data.</text>
</comment>
<protein>
    <recommendedName>
        <fullName evidence="4">C-type lysozyme inhibitor domain-containing protein</fullName>
    </recommendedName>
</protein>
<dbReference type="Proteomes" id="UP001371218">
    <property type="component" value="Unassembled WGS sequence"/>
</dbReference>
<evidence type="ECO:0000313" key="3">
    <source>
        <dbReference type="Proteomes" id="UP001371218"/>
    </source>
</evidence>
<keyword evidence="3" id="KW-1185">Reference proteome</keyword>
<evidence type="ECO:0000256" key="1">
    <source>
        <dbReference type="SAM" id="SignalP"/>
    </source>
</evidence>
<evidence type="ECO:0008006" key="4">
    <source>
        <dbReference type="Google" id="ProtNLM"/>
    </source>
</evidence>